<sequence>MRMKAADEVAASLSASIATILTSPRPTKTHPPLERLENARRSLPQHLPDLGLEMEETFRHVREDVVPGLSQSSRSSRYYGFVTGGSTPAASLADNFVTAFDQNVGVHLPNESVATDVEDRALSMLCELLNLEPLQWPHKTFTTGATASNVLGLSCGREYIIKFASGDRNVSVGEIGIYEAMLQASINRIQILTTAPHSSLSKAASILGLGRASVTSVGLPDAPHLFDLPLLKKLLSTPGTASIIAVSASEVNTGLYATTGMRQMQELRELSDMYGAWIHVDGAFGIMGRLLTDPEDRNIIQCCEGLELADSITGDAHKLLNVPYDCGFFLSRHREIAAQVFQNPNAAYLNSASGDDIPSPLNIGLENSRRFRALPVYASLLTYGRQGYRDMLERQIAVARGIAEMIHESQDFELLPRSKRTKEDILDDIFIIVLFRAKSDDLNAVLVEKINASRQIYVSGTSWEGKSACRFAVSNWQADAKKDLPIIKQVLTDIVTA</sequence>
<evidence type="ECO:0000313" key="7">
    <source>
        <dbReference type="EMBL" id="KAF2752240.1"/>
    </source>
</evidence>
<keyword evidence="3 5" id="KW-0663">Pyridoxal phosphate</keyword>
<keyword evidence="7" id="KW-0808">Transferase</keyword>
<evidence type="ECO:0000256" key="2">
    <source>
        <dbReference type="ARBA" id="ARBA00009533"/>
    </source>
</evidence>
<dbReference type="PANTHER" id="PTHR11999:SF165">
    <property type="entry name" value="DECARBOXYLASE, PUTATIVE (AFU_ORTHOLOGUE AFUA_2G04980)-RELATED"/>
    <property type="match status" value="1"/>
</dbReference>
<dbReference type="InterPro" id="IPR015421">
    <property type="entry name" value="PyrdxlP-dep_Trfase_major"/>
</dbReference>
<dbReference type="Proteomes" id="UP000799440">
    <property type="component" value="Unassembled WGS sequence"/>
</dbReference>
<protein>
    <submittedName>
        <fullName evidence="7">PLP-dependent transferase</fullName>
    </submittedName>
</protein>
<name>A0A6A6VRN8_9PLEO</name>
<dbReference type="Gene3D" id="3.40.640.10">
    <property type="entry name" value="Type I PLP-dependent aspartate aminotransferase-like (Major domain)"/>
    <property type="match status" value="1"/>
</dbReference>
<organism evidence="7 8">
    <name type="scientific">Sporormia fimetaria CBS 119925</name>
    <dbReference type="NCBI Taxonomy" id="1340428"/>
    <lineage>
        <taxon>Eukaryota</taxon>
        <taxon>Fungi</taxon>
        <taxon>Dikarya</taxon>
        <taxon>Ascomycota</taxon>
        <taxon>Pezizomycotina</taxon>
        <taxon>Dothideomycetes</taxon>
        <taxon>Pleosporomycetidae</taxon>
        <taxon>Pleosporales</taxon>
        <taxon>Sporormiaceae</taxon>
        <taxon>Sporormia</taxon>
    </lineage>
</organism>
<reference evidence="7" key="1">
    <citation type="journal article" date="2020" name="Stud. Mycol.">
        <title>101 Dothideomycetes genomes: a test case for predicting lifestyles and emergence of pathogens.</title>
        <authorList>
            <person name="Haridas S."/>
            <person name="Albert R."/>
            <person name="Binder M."/>
            <person name="Bloem J."/>
            <person name="Labutti K."/>
            <person name="Salamov A."/>
            <person name="Andreopoulos B."/>
            <person name="Baker S."/>
            <person name="Barry K."/>
            <person name="Bills G."/>
            <person name="Bluhm B."/>
            <person name="Cannon C."/>
            <person name="Castanera R."/>
            <person name="Culley D."/>
            <person name="Daum C."/>
            <person name="Ezra D."/>
            <person name="Gonzalez J."/>
            <person name="Henrissat B."/>
            <person name="Kuo A."/>
            <person name="Liang C."/>
            <person name="Lipzen A."/>
            <person name="Lutzoni F."/>
            <person name="Magnuson J."/>
            <person name="Mondo S."/>
            <person name="Nolan M."/>
            <person name="Ohm R."/>
            <person name="Pangilinan J."/>
            <person name="Park H.-J."/>
            <person name="Ramirez L."/>
            <person name="Alfaro M."/>
            <person name="Sun H."/>
            <person name="Tritt A."/>
            <person name="Yoshinaga Y."/>
            <person name="Zwiers L.-H."/>
            <person name="Turgeon B."/>
            <person name="Goodwin S."/>
            <person name="Spatafora J."/>
            <person name="Crous P."/>
            <person name="Grigoriev I."/>
        </authorList>
    </citation>
    <scope>NUCLEOTIDE SEQUENCE</scope>
    <source>
        <strain evidence="7">CBS 119925</strain>
    </source>
</reference>
<comment type="cofactor">
    <cofactor evidence="1 5 6">
        <name>pyridoxal 5'-phosphate</name>
        <dbReference type="ChEBI" id="CHEBI:597326"/>
    </cofactor>
</comment>
<evidence type="ECO:0000256" key="3">
    <source>
        <dbReference type="ARBA" id="ARBA00022898"/>
    </source>
</evidence>
<dbReference type="GO" id="GO:0016831">
    <property type="term" value="F:carboxy-lyase activity"/>
    <property type="evidence" value="ECO:0007669"/>
    <property type="project" value="TreeGrafter"/>
</dbReference>
<dbReference type="PANTHER" id="PTHR11999">
    <property type="entry name" value="GROUP II PYRIDOXAL-5-PHOSPHATE DECARBOXYLASE"/>
    <property type="match status" value="1"/>
</dbReference>
<feature type="modified residue" description="N6-(pyridoxal phosphate)lysine" evidence="5">
    <location>
        <position position="318"/>
    </location>
</feature>
<dbReference type="InterPro" id="IPR010977">
    <property type="entry name" value="Aromatic_deC"/>
</dbReference>
<dbReference type="GO" id="GO:0030170">
    <property type="term" value="F:pyridoxal phosphate binding"/>
    <property type="evidence" value="ECO:0007669"/>
    <property type="project" value="InterPro"/>
</dbReference>
<dbReference type="InterPro" id="IPR015424">
    <property type="entry name" value="PyrdxlP-dep_Trfase"/>
</dbReference>
<comment type="similarity">
    <text evidence="2 6">Belongs to the group II decarboxylase family.</text>
</comment>
<keyword evidence="4 6" id="KW-0456">Lyase</keyword>
<accession>A0A6A6VRN8</accession>
<dbReference type="Gene3D" id="3.90.1150.10">
    <property type="entry name" value="Aspartate Aminotransferase, domain 1"/>
    <property type="match status" value="1"/>
</dbReference>
<proteinExistence type="inferred from homology"/>
<evidence type="ECO:0000256" key="4">
    <source>
        <dbReference type="ARBA" id="ARBA00023239"/>
    </source>
</evidence>
<gene>
    <name evidence="7" type="ORF">M011DRAFT_463703</name>
</gene>
<evidence type="ECO:0000256" key="5">
    <source>
        <dbReference type="PIRSR" id="PIRSR602129-50"/>
    </source>
</evidence>
<keyword evidence="8" id="KW-1185">Reference proteome</keyword>
<evidence type="ECO:0000256" key="1">
    <source>
        <dbReference type="ARBA" id="ARBA00001933"/>
    </source>
</evidence>
<dbReference type="GO" id="GO:0019752">
    <property type="term" value="P:carboxylic acid metabolic process"/>
    <property type="evidence" value="ECO:0007669"/>
    <property type="project" value="InterPro"/>
</dbReference>
<dbReference type="InterPro" id="IPR002129">
    <property type="entry name" value="PyrdxlP-dep_de-COase"/>
</dbReference>
<dbReference type="Pfam" id="PF00282">
    <property type="entry name" value="Pyridoxal_deC"/>
    <property type="match status" value="1"/>
</dbReference>
<dbReference type="AlphaFoldDB" id="A0A6A6VRN8"/>
<dbReference type="EMBL" id="MU006561">
    <property type="protein sequence ID" value="KAF2752240.1"/>
    <property type="molecule type" value="Genomic_DNA"/>
</dbReference>
<evidence type="ECO:0000313" key="8">
    <source>
        <dbReference type="Proteomes" id="UP000799440"/>
    </source>
</evidence>
<dbReference type="SUPFAM" id="SSF53383">
    <property type="entry name" value="PLP-dependent transferases"/>
    <property type="match status" value="1"/>
</dbReference>
<dbReference type="GO" id="GO:0005737">
    <property type="term" value="C:cytoplasm"/>
    <property type="evidence" value="ECO:0007669"/>
    <property type="project" value="TreeGrafter"/>
</dbReference>
<dbReference type="OrthoDB" id="2161780at2759"/>
<dbReference type="InterPro" id="IPR015422">
    <property type="entry name" value="PyrdxlP-dep_Trfase_small"/>
</dbReference>
<evidence type="ECO:0000256" key="6">
    <source>
        <dbReference type="RuleBase" id="RU000382"/>
    </source>
</evidence>
<dbReference type="GO" id="GO:0016740">
    <property type="term" value="F:transferase activity"/>
    <property type="evidence" value="ECO:0007669"/>
    <property type="project" value="UniProtKB-KW"/>
</dbReference>